<proteinExistence type="predicted"/>
<protein>
    <recommendedName>
        <fullName evidence="3">YD repeat-containing protein</fullName>
    </recommendedName>
</protein>
<gene>
    <name evidence="1" type="ORF">SAMN05444349_1175</name>
</gene>
<dbReference type="Proteomes" id="UP000184436">
    <property type="component" value="Unassembled WGS sequence"/>
</dbReference>
<reference evidence="1 2" key="1">
    <citation type="submission" date="2016-11" db="EMBL/GenBank/DDBJ databases">
        <authorList>
            <person name="Jaros S."/>
            <person name="Januszkiewicz K."/>
            <person name="Wedrychowicz H."/>
        </authorList>
    </citation>
    <scope>NUCLEOTIDE SEQUENCE [LARGE SCALE GENOMIC DNA]</scope>
    <source>
        <strain evidence="1 2">DSM 26883</strain>
    </source>
</reference>
<accession>A0A1M5AZD2</accession>
<evidence type="ECO:0000313" key="1">
    <source>
        <dbReference type="EMBL" id="SHF35651.1"/>
    </source>
</evidence>
<evidence type="ECO:0000313" key="2">
    <source>
        <dbReference type="Proteomes" id="UP000184436"/>
    </source>
</evidence>
<dbReference type="AlphaFoldDB" id="A0A1M5AZD2"/>
<sequence>MKWKAGTETIFRGYKFTYDGLSRLKNAVYGEGATLVSNLNRFNEQVTGYDKQGNILGLSRYGLRASQAALPSPPITATTRSMKMEY</sequence>
<dbReference type="STRING" id="871325.SAMN05444349_1175"/>
<evidence type="ECO:0008006" key="3">
    <source>
        <dbReference type="Google" id="ProtNLM"/>
    </source>
</evidence>
<dbReference type="EMBL" id="FQVD01000017">
    <property type="protein sequence ID" value="SHF35651.1"/>
    <property type="molecule type" value="Genomic_DNA"/>
</dbReference>
<organism evidence="1 2">
    <name type="scientific">Bacteroides faecichinchillae</name>
    <dbReference type="NCBI Taxonomy" id="871325"/>
    <lineage>
        <taxon>Bacteria</taxon>
        <taxon>Pseudomonadati</taxon>
        <taxon>Bacteroidota</taxon>
        <taxon>Bacteroidia</taxon>
        <taxon>Bacteroidales</taxon>
        <taxon>Bacteroidaceae</taxon>
        <taxon>Bacteroides</taxon>
    </lineage>
</organism>
<name>A0A1M5AZD2_9BACE</name>
<keyword evidence="2" id="KW-1185">Reference proteome</keyword>